<organism evidence="1 2">
    <name type="scientific">Enterococcus mundtii</name>
    <dbReference type="NCBI Taxonomy" id="53346"/>
    <lineage>
        <taxon>Bacteria</taxon>
        <taxon>Bacillati</taxon>
        <taxon>Bacillota</taxon>
        <taxon>Bacilli</taxon>
        <taxon>Lactobacillales</taxon>
        <taxon>Enterococcaceae</taxon>
        <taxon>Enterococcus</taxon>
    </lineage>
</organism>
<name>A0ABQ0VGY6_ENTMU</name>
<keyword evidence="2" id="KW-1185">Reference proteome</keyword>
<evidence type="ECO:0000313" key="2">
    <source>
        <dbReference type="Proteomes" id="UP000321175"/>
    </source>
</evidence>
<dbReference type="Proteomes" id="UP000321175">
    <property type="component" value="Unassembled WGS sequence"/>
</dbReference>
<sequence length="56" mass="6129">MNETSQYISKKYNPTNRNDTASVVGQFGGTDACGGRRGNVEFLCDTGVLRQSTVRK</sequence>
<proteinExistence type="predicted"/>
<evidence type="ECO:0000313" key="1">
    <source>
        <dbReference type="EMBL" id="GEL81841.1"/>
    </source>
</evidence>
<gene>
    <name evidence="1" type="ORF">EMU01_29850</name>
</gene>
<accession>A0ABQ0VGY6</accession>
<comment type="caution">
    <text evidence="1">The sequence shown here is derived from an EMBL/GenBank/DDBJ whole genome shotgun (WGS) entry which is preliminary data.</text>
</comment>
<dbReference type="EMBL" id="BJWA01000040">
    <property type="protein sequence ID" value="GEL81841.1"/>
    <property type="molecule type" value="Genomic_DNA"/>
</dbReference>
<reference evidence="1 2" key="1">
    <citation type="submission" date="2019-07" db="EMBL/GenBank/DDBJ databases">
        <title>Whole genome shotgun sequence of Enterococcus mundtii NBRC 100490.</title>
        <authorList>
            <person name="Hosoyama A."/>
            <person name="Uohara A."/>
            <person name="Ohji S."/>
            <person name="Ichikawa N."/>
        </authorList>
    </citation>
    <scope>NUCLEOTIDE SEQUENCE [LARGE SCALE GENOMIC DNA]</scope>
    <source>
        <strain evidence="1 2">NBRC 100490</strain>
    </source>
</reference>
<protein>
    <submittedName>
        <fullName evidence="1">Uncharacterized protein</fullName>
    </submittedName>
</protein>